<geneLocation type="plasmid" evidence="1 2">
    <name>p4</name>
</geneLocation>
<gene>
    <name evidence="1" type="ORF">HH195_12150</name>
</gene>
<keyword evidence="1" id="KW-0255">Endonuclease</keyword>
<keyword evidence="1" id="KW-0540">Nuclease</keyword>
<proteinExistence type="predicted"/>
<keyword evidence="1" id="KW-0614">Plasmid</keyword>
<dbReference type="EMBL" id="CP051758">
    <property type="protein sequence ID" value="QPJ86717.1"/>
    <property type="molecule type" value="Genomic_DNA"/>
</dbReference>
<keyword evidence="2" id="KW-1185">Reference proteome</keyword>
<evidence type="ECO:0000313" key="1">
    <source>
        <dbReference type="EMBL" id="QPJ86717.1"/>
    </source>
</evidence>
<sequence>MEVKNLKPKVSLQEFNEFEKESDKPLEYINGYVYAKSFSSMAHNQIVTKINGEIQRQLRGKPCKVFSEQIEVILGENRVKPDVFIVCKQNDKFERIGQSFLTIPTIIFEVVSPSNASLDTVVKMDLYAKFGIREYNLVYQDGVIHKYILNEYGNYYFDKDYRKGEKYISSSMIGLTLDTEFIFEDLEF</sequence>
<protein>
    <submittedName>
        <fullName evidence="1">Uma2 family endonuclease</fullName>
    </submittedName>
</protein>
<accession>A0ACD1BI37</accession>
<reference evidence="1" key="1">
    <citation type="submission" date="2020-04" db="EMBL/GenBank/DDBJ databases">
        <title>A novel bacterium ('Candidatus Sarcina troglodytae' sp. nov.) linked to a protracted, uniformly lethal epizootic among sanctuary western chimpanzees (Pan troglodytes verus) in Sierra Leone.</title>
        <authorList>
            <person name="Owens L.A."/>
            <person name="Colitti B."/>
            <person name="Hirji I."/>
            <person name="Pizaro A."/>
            <person name="Jaffe J.E."/>
            <person name="Moittie S."/>
            <person name="Bishop-Lilly K.A."/>
            <person name="Estrella L.A."/>
            <person name="Voegtly L.J."/>
            <person name="Kuhn J.H."/>
            <person name="Suen G."/>
            <person name="Deblois C.L."/>
            <person name="Dunn C."/>
            <person name="Juan-Salles C."/>
            <person name="Goldberg T.L."/>
        </authorList>
    </citation>
    <scope>NUCLEOTIDE SEQUENCE</scope>
    <source>
        <strain evidence="1">JB2</strain>
    </source>
</reference>
<keyword evidence="1" id="KW-0378">Hydrolase</keyword>
<dbReference type="Proteomes" id="UP000594603">
    <property type="component" value="Plasmid p4"/>
</dbReference>
<name>A0ACD1BI37_9CLOT</name>
<evidence type="ECO:0000313" key="2">
    <source>
        <dbReference type="Proteomes" id="UP000594603"/>
    </source>
</evidence>
<organism evidence="1 2">
    <name type="scientific">Candidatus Sarcina troglodytae</name>
    <dbReference type="NCBI Taxonomy" id="2726954"/>
    <lineage>
        <taxon>Bacteria</taxon>
        <taxon>Bacillati</taxon>
        <taxon>Bacillota</taxon>
        <taxon>Clostridia</taxon>
        <taxon>Eubacteriales</taxon>
        <taxon>Clostridiaceae</taxon>
        <taxon>Sarcina</taxon>
    </lineage>
</organism>